<keyword evidence="3" id="KW-1185">Reference proteome</keyword>
<evidence type="ECO:0000313" key="3">
    <source>
        <dbReference type="Proteomes" id="UP001168902"/>
    </source>
</evidence>
<accession>A0ABT8UVJ8</accession>
<reference evidence="2 3" key="1">
    <citation type="submission" date="2023-07" db="EMBL/GenBank/DDBJ databases">
        <title>A novel proteolytic Acinetobacter species.</title>
        <authorList>
            <person name="Nemec A."/>
            <person name="Radolfova-Krizova L."/>
        </authorList>
    </citation>
    <scope>NUCLEOTIDE SEQUENCE [LARGE SCALE GENOMIC DNA]</scope>
    <source>
        <strain evidence="2 3">NIPH 1865</strain>
    </source>
</reference>
<evidence type="ECO:0000259" key="1">
    <source>
        <dbReference type="SMART" id="SM00382"/>
    </source>
</evidence>
<dbReference type="InterPro" id="IPR003959">
    <property type="entry name" value="ATPase_AAA_core"/>
</dbReference>
<dbReference type="InterPro" id="IPR003593">
    <property type="entry name" value="AAA+_ATPase"/>
</dbReference>
<comment type="caution">
    <text evidence="2">The sequence shown here is derived from an EMBL/GenBank/DDBJ whole genome shotgun (WGS) entry which is preliminary data.</text>
</comment>
<proteinExistence type="predicted"/>
<dbReference type="Proteomes" id="UP001168902">
    <property type="component" value="Unassembled WGS sequence"/>
</dbReference>
<dbReference type="Gene3D" id="3.40.50.300">
    <property type="entry name" value="P-loop containing nucleotide triphosphate hydrolases"/>
    <property type="match status" value="1"/>
</dbReference>
<dbReference type="RefSeq" id="WP_302897490.1">
    <property type="nucleotide sequence ID" value="NZ_JAUMJH010000015.1"/>
</dbReference>
<dbReference type="Pfam" id="PF13304">
    <property type="entry name" value="AAA_21"/>
    <property type="match status" value="1"/>
</dbReference>
<evidence type="ECO:0000313" key="2">
    <source>
        <dbReference type="EMBL" id="MDO3657060.1"/>
    </source>
</evidence>
<dbReference type="InterPro" id="IPR027417">
    <property type="entry name" value="P-loop_NTPase"/>
</dbReference>
<dbReference type="SMART" id="SM00382">
    <property type="entry name" value="AAA"/>
    <property type="match status" value="1"/>
</dbReference>
<organism evidence="2 3">
    <name type="scientific">Acinetobacter genomosp. 15BJ</name>
    <dbReference type="NCBI Taxonomy" id="106651"/>
    <lineage>
        <taxon>Bacteria</taxon>
        <taxon>Pseudomonadati</taxon>
        <taxon>Pseudomonadota</taxon>
        <taxon>Gammaproteobacteria</taxon>
        <taxon>Moraxellales</taxon>
        <taxon>Moraxellaceae</taxon>
        <taxon>Acinetobacter</taxon>
    </lineage>
</organism>
<dbReference type="PANTHER" id="PTHR32182:SF23">
    <property type="entry name" value="ATP BINDING PROTEIN"/>
    <property type="match status" value="1"/>
</dbReference>
<dbReference type="EMBL" id="JAUMJH010000015">
    <property type="protein sequence ID" value="MDO3657060.1"/>
    <property type="molecule type" value="Genomic_DNA"/>
</dbReference>
<sequence length="447" mass="51136">MQIQSFSLKNIGQFQDLSVSLAPTQDYPSNITVFIGNNGSGKTSLLKSVATALTWFVARLKHDKSNGTPIPESVILNTANAAAVEINVNDQNLQQQIQAYTWRITKNRTARKAEFSTYLSELNQLTDYYKQWLGYDDQSSLPLIAFYPVERSVIDIPLKIREKHQFLQIDGYDNALNNAVDFRRFFEWFRDREDIENESNITDEILHLLDSSPRADIQSLRQILANARKDRQLEAVRQAIYAFIAEFSNLRVRRKPRLHMSVDKNDKTLNVNQLSQGEKSLMALVGDIARRLAMMNPKLDNPLHGKGIILIDEIDMHLHPQWQRSIIQRLQTTFPNCQFILTTHSPLVISDTQNILVYDLDGQEVNALPSLYGQDANTVLLQYMDTSYRNPKVAEQISQAMDAIQNNDFELANQLIQTLKLELGESQLDVMRLVAMLKKRTLAKQGK</sequence>
<dbReference type="PANTHER" id="PTHR32182">
    <property type="entry name" value="DNA REPLICATION AND REPAIR PROTEIN RECF"/>
    <property type="match status" value="1"/>
</dbReference>
<name>A0ABT8UVJ8_9GAMM</name>
<protein>
    <submittedName>
        <fullName evidence="2">AAA family ATPase</fullName>
    </submittedName>
</protein>
<dbReference type="SUPFAM" id="SSF52540">
    <property type="entry name" value="P-loop containing nucleoside triphosphate hydrolases"/>
    <property type="match status" value="1"/>
</dbReference>
<feature type="domain" description="AAA+ ATPase" evidence="1">
    <location>
        <begin position="28"/>
        <end position="362"/>
    </location>
</feature>
<gene>
    <name evidence="2" type="ORF">Q3V53_07565</name>
</gene>